<evidence type="ECO:0000313" key="2">
    <source>
        <dbReference type="EMBL" id="KAF5390439.1"/>
    </source>
</evidence>
<dbReference type="PROSITE" id="PS50181">
    <property type="entry name" value="FBOX"/>
    <property type="match status" value="1"/>
</dbReference>
<organism evidence="2 3">
    <name type="scientific">Collybiopsis confluens</name>
    <dbReference type="NCBI Taxonomy" id="2823264"/>
    <lineage>
        <taxon>Eukaryota</taxon>
        <taxon>Fungi</taxon>
        <taxon>Dikarya</taxon>
        <taxon>Basidiomycota</taxon>
        <taxon>Agaricomycotina</taxon>
        <taxon>Agaricomycetes</taxon>
        <taxon>Agaricomycetidae</taxon>
        <taxon>Agaricales</taxon>
        <taxon>Marasmiineae</taxon>
        <taxon>Omphalotaceae</taxon>
        <taxon>Collybiopsis</taxon>
    </lineage>
</organism>
<keyword evidence="3" id="KW-1185">Reference proteome</keyword>
<accession>A0A8H5HW87</accession>
<protein>
    <recommendedName>
        <fullName evidence="1">F-box domain-containing protein</fullName>
    </recommendedName>
</protein>
<dbReference type="InterPro" id="IPR001810">
    <property type="entry name" value="F-box_dom"/>
</dbReference>
<sequence length="241" mass="28085">MVPELPLEIWWKILEYLPADASLIKLRTVNRTFLEIARSSLYQKLTIKEPDLQTEKLLRGHYVRSVHIQPWDIHFFLSVPLRRLHGRISSFSNYVRLLIAPGYSVRKDIAFLQKHLKEVMELITDTVKRLQHVREYTLNAEMDLDCDISVFNRFSSLLDISTFSRTLAKVTLATSAGTSACLGRVHLPVLEEFNLHLLFRPSVGFSDSTLNELVGWNFWESSHLWRFIKLRCVQPQSIHIL</sequence>
<evidence type="ECO:0000259" key="1">
    <source>
        <dbReference type="PROSITE" id="PS50181"/>
    </source>
</evidence>
<dbReference type="InterPro" id="IPR036047">
    <property type="entry name" value="F-box-like_dom_sf"/>
</dbReference>
<evidence type="ECO:0000313" key="3">
    <source>
        <dbReference type="Proteomes" id="UP000518752"/>
    </source>
</evidence>
<feature type="domain" description="F-box" evidence="1">
    <location>
        <begin position="1"/>
        <end position="45"/>
    </location>
</feature>
<reference evidence="2 3" key="1">
    <citation type="journal article" date="2020" name="ISME J.">
        <title>Uncovering the hidden diversity of litter-decomposition mechanisms in mushroom-forming fungi.</title>
        <authorList>
            <person name="Floudas D."/>
            <person name="Bentzer J."/>
            <person name="Ahren D."/>
            <person name="Johansson T."/>
            <person name="Persson P."/>
            <person name="Tunlid A."/>
        </authorList>
    </citation>
    <scope>NUCLEOTIDE SEQUENCE [LARGE SCALE GENOMIC DNA]</scope>
    <source>
        <strain evidence="2 3">CBS 406.79</strain>
    </source>
</reference>
<dbReference type="EMBL" id="JAACJN010000015">
    <property type="protein sequence ID" value="KAF5390439.1"/>
    <property type="molecule type" value="Genomic_DNA"/>
</dbReference>
<dbReference type="AlphaFoldDB" id="A0A8H5HW87"/>
<dbReference type="Pfam" id="PF12937">
    <property type="entry name" value="F-box-like"/>
    <property type="match status" value="1"/>
</dbReference>
<gene>
    <name evidence="2" type="ORF">D9757_005192</name>
</gene>
<comment type="caution">
    <text evidence="2">The sequence shown here is derived from an EMBL/GenBank/DDBJ whole genome shotgun (WGS) entry which is preliminary data.</text>
</comment>
<proteinExistence type="predicted"/>
<dbReference type="SUPFAM" id="SSF81383">
    <property type="entry name" value="F-box domain"/>
    <property type="match status" value="1"/>
</dbReference>
<name>A0A8H5HW87_9AGAR</name>
<dbReference type="SMART" id="SM00256">
    <property type="entry name" value="FBOX"/>
    <property type="match status" value="1"/>
</dbReference>
<dbReference type="OrthoDB" id="2997904at2759"/>
<dbReference type="Proteomes" id="UP000518752">
    <property type="component" value="Unassembled WGS sequence"/>
</dbReference>